<evidence type="ECO:0000256" key="1">
    <source>
        <dbReference type="ARBA" id="ARBA00009856"/>
    </source>
</evidence>
<dbReference type="PANTHER" id="PTHR28626:SF3">
    <property type="entry name" value="SRR1-LIKE PROTEIN"/>
    <property type="match status" value="1"/>
</dbReference>
<dbReference type="WBParaSite" id="SMUV_0000217301-mRNA-1">
    <property type="protein sequence ID" value="SMUV_0000217301-mRNA-1"/>
    <property type="gene ID" value="SMUV_0000217301"/>
</dbReference>
<reference evidence="4" key="1">
    <citation type="submission" date="2017-02" db="UniProtKB">
        <authorList>
            <consortium name="WormBaseParasite"/>
        </authorList>
    </citation>
    <scope>IDENTIFICATION</scope>
</reference>
<dbReference type="Proteomes" id="UP000046393">
    <property type="component" value="Unplaced"/>
</dbReference>
<evidence type="ECO:0000313" key="4">
    <source>
        <dbReference type="WBParaSite" id="SMUV_0000217301-mRNA-1"/>
    </source>
</evidence>
<dbReference type="STRING" id="451379.A0A0N5ADC8"/>
<protein>
    <submittedName>
        <fullName evidence="4">SRR1 domain-containing protein</fullName>
    </submittedName>
</protein>
<name>A0A0N5ADC8_9BILA</name>
<dbReference type="AlphaFoldDB" id="A0A0N5ADC8"/>
<accession>A0A0N5ADC8</accession>
<sequence length="253" mass="29176">MEDDGFQLVLRKRKKKLPNVTHLSYARRFDNISLEQISSVVEKAVAKMRYSMNMVIEMIKDVPAYKQNGQAIQIRAIGVGNFSGCEAQDYGCHQLALLLLLKEYFDCEVSFQDPVTTENEKLWLQSRNISWLKATALDNCNACSNPGYLILFYMPHCDVALYNSLIYAHRSKLCLEKIVILGNNLVSFRVNAKYKNELSVLLAYREVCKCLPLPVYDGSPFSFNDTAIHFLDKVHPEVQDKEPHYDFYKILYH</sequence>
<feature type="domain" description="SRR1-like" evidence="2">
    <location>
        <begin position="66"/>
        <end position="230"/>
    </location>
</feature>
<dbReference type="Pfam" id="PF07985">
    <property type="entry name" value="SRR1"/>
    <property type="match status" value="1"/>
</dbReference>
<evidence type="ECO:0000313" key="3">
    <source>
        <dbReference type="Proteomes" id="UP000046393"/>
    </source>
</evidence>
<proteinExistence type="inferred from homology"/>
<keyword evidence="3" id="KW-1185">Reference proteome</keyword>
<dbReference type="GO" id="GO:0005634">
    <property type="term" value="C:nucleus"/>
    <property type="evidence" value="ECO:0007669"/>
    <property type="project" value="TreeGrafter"/>
</dbReference>
<dbReference type="PANTHER" id="PTHR28626">
    <property type="entry name" value="SRR1-LIKE PROTEIN"/>
    <property type="match status" value="1"/>
</dbReference>
<dbReference type="InterPro" id="IPR012942">
    <property type="entry name" value="SRR1-like"/>
</dbReference>
<evidence type="ECO:0000259" key="2">
    <source>
        <dbReference type="Pfam" id="PF07985"/>
    </source>
</evidence>
<dbReference type="InterPro" id="IPR040044">
    <property type="entry name" value="SRR1L"/>
</dbReference>
<comment type="similarity">
    <text evidence="1">Belongs to the SRR1 family.</text>
</comment>
<organism evidence="3 4">
    <name type="scientific">Syphacia muris</name>
    <dbReference type="NCBI Taxonomy" id="451379"/>
    <lineage>
        <taxon>Eukaryota</taxon>
        <taxon>Metazoa</taxon>
        <taxon>Ecdysozoa</taxon>
        <taxon>Nematoda</taxon>
        <taxon>Chromadorea</taxon>
        <taxon>Rhabditida</taxon>
        <taxon>Spirurina</taxon>
        <taxon>Oxyuridomorpha</taxon>
        <taxon>Oxyuroidea</taxon>
        <taxon>Oxyuridae</taxon>
        <taxon>Syphacia</taxon>
    </lineage>
</organism>
<dbReference type="GO" id="GO:0005737">
    <property type="term" value="C:cytoplasm"/>
    <property type="evidence" value="ECO:0007669"/>
    <property type="project" value="TreeGrafter"/>
</dbReference>